<sequence>MCFKVHRFSSTLLCMVQAKSVLDGIDFKCPLHCCTYRWNVISNGSVPHSSQTVHGSGNCDASRCLIAHLD</sequence>
<dbReference type="EMBL" id="BK007712">
    <property type="protein sequence ID" value="DAA34677.1"/>
    <property type="molecule type" value="mRNA"/>
</dbReference>
<organism evidence="1">
    <name type="scientific">Amblyomma variegatum</name>
    <name type="common">Tropical bont tick</name>
    <dbReference type="NCBI Taxonomy" id="34610"/>
    <lineage>
        <taxon>Eukaryota</taxon>
        <taxon>Metazoa</taxon>
        <taxon>Ecdysozoa</taxon>
        <taxon>Arthropoda</taxon>
        <taxon>Chelicerata</taxon>
        <taxon>Arachnida</taxon>
        <taxon>Acari</taxon>
        <taxon>Parasitiformes</taxon>
        <taxon>Ixodida</taxon>
        <taxon>Ixodoidea</taxon>
        <taxon>Ixodidae</taxon>
        <taxon>Amblyomminae</taxon>
        <taxon>Amblyomma</taxon>
    </lineage>
</organism>
<accession>F0JA11</accession>
<proteinExistence type="evidence at transcript level"/>
<dbReference type="AlphaFoldDB" id="F0JA11"/>
<evidence type="ECO:0000313" key="1">
    <source>
        <dbReference type="EMBL" id="DAA34677.1"/>
    </source>
</evidence>
<reference evidence="1" key="1">
    <citation type="journal article" date="2011" name="BMC Genomics">
        <title>A further insight into the sialome of the tropical bont tick, Amblyomma variegatum.</title>
        <authorList>
            <person name="Ribeiro J.M."/>
            <person name="Anderson J.M."/>
            <person name="Manoukis N.C."/>
            <person name="Meng Z."/>
            <person name="Francishetti I.M."/>
        </authorList>
    </citation>
    <scope>NUCLEOTIDE SEQUENCE</scope>
    <source>
        <strain evidence="1">Amb_var-2043</strain>
        <tissue evidence="1">Salivary gland</tissue>
    </source>
</reference>
<protein>
    <submittedName>
        <fullName evidence="1">Hypothetical secreted peptide 2043</fullName>
    </submittedName>
</protein>
<name>F0JA11_AMBVA</name>